<keyword evidence="3" id="KW-1185">Reference proteome</keyword>
<dbReference type="Proteomes" id="UP000546642">
    <property type="component" value="Unassembled WGS sequence"/>
</dbReference>
<evidence type="ECO:0000313" key="3">
    <source>
        <dbReference type="Proteomes" id="UP000546642"/>
    </source>
</evidence>
<dbReference type="EMBL" id="JACHDS010000001">
    <property type="protein sequence ID" value="MBB6174972.1"/>
    <property type="molecule type" value="Genomic_DNA"/>
</dbReference>
<evidence type="ECO:0000256" key="1">
    <source>
        <dbReference type="SAM" id="MobiDB-lite"/>
    </source>
</evidence>
<protein>
    <submittedName>
        <fullName evidence="2">Uncharacterized protein</fullName>
    </submittedName>
</protein>
<feature type="region of interest" description="Disordered" evidence="1">
    <location>
        <begin position="284"/>
        <end position="364"/>
    </location>
</feature>
<gene>
    <name evidence="2" type="ORF">HNR23_005032</name>
</gene>
<feature type="compositionally biased region" description="Low complexity" evidence="1">
    <location>
        <begin position="196"/>
        <end position="205"/>
    </location>
</feature>
<name>A0A7W9YMM8_9ACTN</name>
<comment type="caution">
    <text evidence="2">The sequence shown here is derived from an EMBL/GenBank/DDBJ whole genome shotgun (WGS) entry which is preliminary data.</text>
</comment>
<evidence type="ECO:0000313" key="2">
    <source>
        <dbReference type="EMBL" id="MBB6174972.1"/>
    </source>
</evidence>
<dbReference type="RefSeq" id="WP_184079355.1">
    <property type="nucleotide sequence ID" value="NZ_JACHDS010000001.1"/>
</dbReference>
<reference evidence="2 3" key="1">
    <citation type="submission" date="2020-08" db="EMBL/GenBank/DDBJ databases">
        <title>Sequencing the genomes of 1000 actinobacteria strains.</title>
        <authorList>
            <person name="Klenk H.-P."/>
        </authorList>
    </citation>
    <scope>NUCLEOTIDE SEQUENCE [LARGE SCALE GENOMIC DNA]</scope>
    <source>
        <strain evidence="2 3">DSM 46659</strain>
    </source>
</reference>
<sequence length="364" mass="36709">MVLADWMRRGDPAHAVCAHLWRPLARLGAVAGMAAAGWLLVGSAASYAEDSLPEDPHEVGYVAADITDSVERIVQTGTAATSVVTDEVLPVDLPVDLQVESTASTLTTPVTETTEAVGSTARNVVGTAARETGGALSGTVRTGQGIAGYADKSVRGSSASVTSTVSKTLTGESGLVGEKSLVGKAGLGKATRNLQGKLGTTLNGTSGSGGGLPLPHGDGHAAPQPRPATDAPARGLDQEPRNDREDGRAPDGDAPADHPLLSYTATADAAEHVATFAAGVPEAAGADDSRADDTPFDAPTWHGASDSGSTGTASSSSWTPTPATPGFLVQRGDALRSPGQRVALPGDPTLVVRDIADDPSFSPD</sequence>
<accession>A0A7W9YMM8</accession>
<organism evidence="2 3">
    <name type="scientific">Nocardiopsis mwathae</name>
    <dbReference type="NCBI Taxonomy" id="1472723"/>
    <lineage>
        <taxon>Bacteria</taxon>
        <taxon>Bacillati</taxon>
        <taxon>Actinomycetota</taxon>
        <taxon>Actinomycetes</taxon>
        <taxon>Streptosporangiales</taxon>
        <taxon>Nocardiopsidaceae</taxon>
        <taxon>Nocardiopsis</taxon>
    </lineage>
</organism>
<feature type="region of interest" description="Disordered" evidence="1">
    <location>
        <begin position="196"/>
        <end position="259"/>
    </location>
</feature>
<dbReference type="AlphaFoldDB" id="A0A7W9YMM8"/>
<feature type="compositionally biased region" description="Low complexity" evidence="1">
    <location>
        <begin position="303"/>
        <end position="326"/>
    </location>
</feature>
<feature type="compositionally biased region" description="Basic and acidic residues" evidence="1">
    <location>
        <begin position="236"/>
        <end position="251"/>
    </location>
</feature>
<proteinExistence type="predicted"/>